<comment type="caution">
    <text evidence="2">The sequence shown here is derived from an EMBL/GenBank/DDBJ whole genome shotgun (WGS) entry which is preliminary data.</text>
</comment>
<dbReference type="Proteomes" id="UP000653644">
    <property type="component" value="Unassembled WGS sequence"/>
</dbReference>
<organism evidence="2 3">
    <name type="scientific">Streptomyces canarius</name>
    <dbReference type="NCBI Taxonomy" id="285453"/>
    <lineage>
        <taxon>Bacteria</taxon>
        <taxon>Bacillati</taxon>
        <taxon>Actinomycetota</taxon>
        <taxon>Actinomycetes</taxon>
        <taxon>Kitasatosporales</taxon>
        <taxon>Streptomycetaceae</taxon>
        <taxon>Streptomyces</taxon>
    </lineage>
</organism>
<dbReference type="EMBL" id="BMVN01000002">
    <property type="protein sequence ID" value="GHA06040.1"/>
    <property type="molecule type" value="Genomic_DNA"/>
</dbReference>
<proteinExistence type="predicted"/>
<name>A0ABQ3CES7_9ACTN</name>
<evidence type="ECO:0000313" key="2">
    <source>
        <dbReference type="EMBL" id="GHA06040.1"/>
    </source>
</evidence>
<protein>
    <recommendedName>
        <fullName evidence="4">NACHT domain-containing protein</fullName>
    </recommendedName>
</protein>
<dbReference type="SUPFAM" id="SSF48452">
    <property type="entry name" value="TPR-like"/>
    <property type="match status" value="1"/>
</dbReference>
<keyword evidence="3" id="KW-1185">Reference proteome</keyword>
<evidence type="ECO:0000256" key="1">
    <source>
        <dbReference type="SAM" id="MobiDB-lite"/>
    </source>
</evidence>
<evidence type="ECO:0000313" key="3">
    <source>
        <dbReference type="Proteomes" id="UP000653644"/>
    </source>
</evidence>
<accession>A0ABQ3CES7</accession>
<feature type="region of interest" description="Disordered" evidence="1">
    <location>
        <begin position="1079"/>
        <end position="1117"/>
    </location>
</feature>
<dbReference type="InterPro" id="IPR011990">
    <property type="entry name" value="TPR-like_helical_dom_sf"/>
</dbReference>
<reference evidence="3" key="1">
    <citation type="journal article" date="2019" name="Int. J. Syst. Evol. Microbiol.">
        <title>The Global Catalogue of Microorganisms (GCM) 10K type strain sequencing project: providing services to taxonomists for standard genome sequencing and annotation.</title>
        <authorList>
            <consortium name="The Broad Institute Genomics Platform"/>
            <consortium name="The Broad Institute Genome Sequencing Center for Infectious Disease"/>
            <person name="Wu L."/>
            <person name="Ma J."/>
        </authorList>
    </citation>
    <scope>NUCLEOTIDE SEQUENCE [LARGE SCALE GENOMIC DNA]</scope>
    <source>
        <strain evidence="3">JCM 4733</strain>
    </source>
</reference>
<feature type="compositionally biased region" description="Basic and acidic residues" evidence="1">
    <location>
        <begin position="1085"/>
        <end position="1094"/>
    </location>
</feature>
<dbReference type="Gene3D" id="1.25.40.10">
    <property type="entry name" value="Tetratricopeptide repeat domain"/>
    <property type="match status" value="3"/>
</dbReference>
<sequence length="1117" mass="119346">MLLAGKGAAWGRRTDVGATSTGQAQAVGGVAVTGALIVEGGVRVTAPSTAARTGYREQVRRISPQHLHGRAEELAALAAFCTEPGEHSYRWLRGPAWAGKSALLSWFVLHPPEGVHVVPFFITGRFSGQNDRTGFCDVVMEQLAAFLGQPLPAPVTDATREGHVLSLIREAAHVCQEKGTRLVLVVDGLDEDHGVTARPESYSIAALLPSRPEAGLRVIVAGRSHPPLPADVPDDHPLRDPGVVRDLSVSPHAEAVRVDAERELQRLAEAPGLEREILGLLTAADGGLTERDLAELTGASAYTVGRHIRTVSGRTFTSLLSTWTKEEVYVLGHDELRSTALRMLGSVSVARDRERIHRWADGYRADGWPARTPEYLLHGYFRTLRDAGDLPRVAAHATDAARHNRMLHVTGGDAAAFAEIKVAQELILGEGDPDLLAMARLAVHHDALKARNDDIPVTLPALWAALGAPERAEALLNGIVVAERHSRALLSLLETYLTAGDLVRARALAETATRAGVRARALADVAKALCSAGDLAAAEDVAMLVEDPRQQVSTLSDVVRTAVRTGDSVRARRLVERAERGALNVITAKHRAAAIRSVAESLACLGEHARALSLVRTIPSPFHRGRALGNLALTVTLAGDLARWEALSAEAEAIAHALPQPSAARLLSSLARTAVRAGQPERAKDLAQEATRLAQGLENPAERATVLVPVVMAVSAAGDPGLARLLTQSISVPDRRVWALVQLVKGGALSLPECVVELRRAGSASVSQGELVAVARVAAVDMEEPALAEAIAREVRSPARRLHLLLELARKYAIDGALDRAHTLRAQAEVISRSLLDPQEQIEAIVGTAHLDALLGQGDRARQLAETAEARLRDGTSDAGRQSRALLGLARTLLAMGDVERTRALGRQAMALADGIGQPGQREQVHSELISLALTLGDLDWAGLIAQGHRHPYQRAKDLVRIARALAEAGAQDRCLRVAADIGSLADTLPLHGERSAVLTELTKILTLLGHHERAEEAAHKIPDLQQRARVFVELAKHTEERHTKRLLARVLAMTGWAEPLADVALMAPSVVQAVADEQLTTSSDRPRGREPADQHAGGSVPHRHVSEPSAYPGAAS</sequence>
<gene>
    <name evidence="2" type="ORF">GCM10010345_08200</name>
</gene>
<evidence type="ECO:0008006" key="4">
    <source>
        <dbReference type="Google" id="ProtNLM"/>
    </source>
</evidence>